<proteinExistence type="predicted"/>
<dbReference type="InterPro" id="IPR011042">
    <property type="entry name" value="6-blade_b-propeller_TolB-like"/>
</dbReference>
<dbReference type="RefSeq" id="WP_053767897.1">
    <property type="nucleotide sequence ID" value="NZ_LHCI01000106.1"/>
</dbReference>
<organism evidence="1 2">
    <name type="scientific">Thermus aquaticus</name>
    <dbReference type="NCBI Taxonomy" id="271"/>
    <lineage>
        <taxon>Bacteria</taxon>
        <taxon>Thermotogati</taxon>
        <taxon>Deinococcota</taxon>
        <taxon>Deinococci</taxon>
        <taxon>Thermales</taxon>
        <taxon>Thermaceae</taxon>
        <taxon>Thermus</taxon>
    </lineage>
</organism>
<dbReference type="PATRIC" id="fig|271.14.peg.1576"/>
<dbReference type="SUPFAM" id="SSF50960">
    <property type="entry name" value="TolB, C-terminal domain"/>
    <property type="match status" value="1"/>
</dbReference>
<dbReference type="Gene3D" id="2.120.10.30">
    <property type="entry name" value="TolB, C-terminal domain"/>
    <property type="match status" value="1"/>
</dbReference>
<evidence type="ECO:0000313" key="2">
    <source>
        <dbReference type="Proteomes" id="UP000037685"/>
    </source>
</evidence>
<sequence length="559" mass="58609">MRKGVWHGLLTGLALLLAACGGGGQPQPDLTLAGISPQNPTVVQGETVTLTLTFASQNGFQGPVSLIVLEGGQPVSWLSPNAVQRNLNVPRGQQVPETLQVQVAPNAPTGSRNLTVRAAYGNQVTERALTLTVNAPPDFVISLNPTSLSVQQGGSNSTQLTITPQNGFTGTVSLSLVAGQDQVPQGLTLSPDTVQVGTSSLTLSAQPTTPTGTYRLKVRGTSGSLIREADLTVTVLTPYTNAYVYQVSGDGSVLVGGALVSGARRPMVWRINAASLSPGFYWLSAIAQQATVLDTGVPSTPYGIVLGVTADGQVGCGYGSASTSASSGDRALAWDLTTLQPIPLPDHPAGGNVAYACAKSGGDVYIVGRVYPDFPTPTIWKNYTIWHQNTRVNYGIFHDITPDASKASAQLVYQGWVYDLNGNQYTQLVSRIGGAYWSRISPDGQAVAFSDSNSSARAKVWYGGNVYSVNMSFGAVRVRDGVAYVFGSSDGLAVRWRSDTQAVENLNTVFADVLPPGVTLKGISAVSLDNRVIVGIAFNSTTSQDEPFVLVGDPFQGAP</sequence>
<accession>A0A0M9AGP1</accession>
<dbReference type="Proteomes" id="UP000037685">
    <property type="component" value="Unassembled WGS sequence"/>
</dbReference>
<comment type="caution">
    <text evidence="1">The sequence shown here is derived from an EMBL/GenBank/DDBJ whole genome shotgun (WGS) entry which is preliminary data.</text>
</comment>
<reference evidence="1 2" key="1">
    <citation type="submission" date="2015-07" db="EMBL/GenBank/DDBJ databases">
        <authorList>
            <person name="Noorani M."/>
        </authorList>
    </citation>
    <scope>NUCLEOTIDE SEQUENCE [LARGE SCALE GENOMIC DNA]</scope>
    <source>
        <strain evidence="2">ATCC 25104 / DSM 625 / JCM 10724 / NBRC 103206 / NCIMB 11243 / YT-1</strain>
    </source>
</reference>
<dbReference type="EMBL" id="LHCI01000106">
    <property type="protein sequence ID" value="KOX90311.1"/>
    <property type="molecule type" value="Genomic_DNA"/>
</dbReference>
<evidence type="ECO:0000313" key="1">
    <source>
        <dbReference type="EMBL" id="KOX90311.1"/>
    </source>
</evidence>
<protein>
    <submittedName>
        <fullName evidence="1">Uncharacterized protein</fullName>
    </submittedName>
</protein>
<dbReference type="PROSITE" id="PS51257">
    <property type="entry name" value="PROKAR_LIPOPROTEIN"/>
    <property type="match status" value="1"/>
</dbReference>
<gene>
    <name evidence="1" type="ORF">BVI061214_01501</name>
</gene>
<name>A0A0M9AGP1_THEAQ</name>
<dbReference type="AlphaFoldDB" id="A0A0M9AGP1"/>